<evidence type="ECO:0000313" key="1">
    <source>
        <dbReference type="EMBL" id="QHT98368.1"/>
    </source>
</evidence>
<protein>
    <submittedName>
        <fullName evidence="1">Uncharacterized protein</fullName>
    </submittedName>
</protein>
<dbReference type="EMBL" id="MN740292">
    <property type="protein sequence ID" value="QHT98368.1"/>
    <property type="molecule type" value="Genomic_DNA"/>
</dbReference>
<name>A0A6C0IYF1_9ZZZZ</name>
<dbReference type="AlphaFoldDB" id="A0A6C0IYF1"/>
<reference evidence="1" key="1">
    <citation type="journal article" date="2020" name="Nature">
        <title>Giant virus diversity and host interactions through global metagenomics.</title>
        <authorList>
            <person name="Schulz F."/>
            <person name="Roux S."/>
            <person name="Paez-Espino D."/>
            <person name="Jungbluth S."/>
            <person name="Walsh D.A."/>
            <person name="Denef V.J."/>
            <person name="McMahon K.D."/>
            <person name="Konstantinidis K.T."/>
            <person name="Eloe-Fadrosh E.A."/>
            <person name="Kyrpides N.C."/>
            <person name="Woyke T."/>
        </authorList>
    </citation>
    <scope>NUCLEOTIDE SEQUENCE</scope>
    <source>
        <strain evidence="1">GVMAG-M-3300025652-16</strain>
    </source>
</reference>
<proteinExistence type="predicted"/>
<sequence length="204" mass="21160">MAAVPMLAGVGLMMVCCSSSSVASMMMGGEETPETTDSTDTGVDDSGPACQTDQTFDAQTGTVPCESIDAFKPEAATWWGTYINSSVPVSSDDPTPNGGISHTFHELSSTATNKKYIAMRKTNQHCKMVEIDVTKDGGNCNYSIKDAGYAGYGGGGMGATDACVATTDAEVVAKWNAKTAVPTARTAATDTGYGLKSIGYSMYC</sequence>
<accession>A0A6C0IYF1</accession>
<organism evidence="1">
    <name type="scientific">viral metagenome</name>
    <dbReference type="NCBI Taxonomy" id="1070528"/>
    <lineage>
        <taxon>unclassified sequences</taxon>
        <taxon>metagenomes</taxon>
        <taxon>organismal metagenomes</taxon>
    </lineage>
</organism>